<feature type="repeat" description="TPR" evidence="4">
    <location>
        <begin position="25"/>
        <end position="58"/>
    </location>
</feature>
<keyword evidence="3" id="KW-0472">Membrane</keyword>
<evidence type="ECO:0000259" key="7">
    <source>
        <dbReference type="Pfam" id="PF00263"/>
    </source>
</evidence>
<dbReference type="InterPro" id="IPR050810">
    <property type="entry name" value="Bact_Secretion_Sys_Channel"/>
</dbReference>
<comment type="subcellular location">
    <subcellularLocation>
        <location evidence="1">Membrane</location>
    </subcellularLocation>
</comment>
<keyword evidence="4" id="KW-0802">TPR repeat</keyword>
<organism evidence="8 9">
    <name type="scientific">Granulicella rosea</name>
    <dbReference type="NCBI Taxonomy" id="474952"/>
    <lineage>
        <taxon>Bacteria</taxon>
        <taxon>Pseudomonadati</taxon>
        <taxon>Acidobacteriota</taxon>
        <taxon>Terriglobia</taxon>
        <taxon>Terriglobales</taxon>
        <taxon>Acidobacteriaceae</taxon>
        <taxon>Granulicella</taxon>
    </lineage>
</organism>
<dbReference type="PANTHER" id="PTHR30332">
    <property type="entry name" value="PROBABLE GENERAL SECRETION PATHWAY PROTEIN D"/>
    <property type="match status" value="1"/>
</dbReference>
<dbReference type="Pfam" id="PF00263">
    <property type="entry name" value="Secretin"/>
    <property type="match status" value="1"/>
</dbReference>
<sequence>MSLGAQTSTAPTLTAPAAKPDPKKAEAAYLDGARLVDRGDLAHAEPLFARAVELNPTRTEYTEALAKVRAGRVADLLQQAAKARIGGDKAKADSLLADARKVDPRNPQVLQQTADNLPPRIEITPANGPEIAYAGAIQLAPNRGDHEFHLHADTQQVVRQICEAYGVKPVFDESASHTDLKFALDAAPYEVTMPILLRITHLFAVPLDEHTLLFAKDTQENRQKFERQLEETIHVPGSTNEQMTELTSIIKNVFDVKQVSNVNSSGTLLIRAPEPTLKVLNATLADLIDGGAEVMLELKLYSIDKTKGVNTGASLPQQYGAFSVVGSAETLVAANQSTLNAAISAGYITLTGNRINDLITEVGFLLVSGAASSAQFSGFLGAIGGGVSLLGVYQVGGATFNIGMNSSEVHAIDDVQVRVGDRQTNTFRVGSKYPITTSSYSVSTASTSATINGSSAASLISQYLGTSGSTATTPMIQYEDLGLTLKTTPAVLKSGMISVHLDMKIEALTGSSLDGNPILTSRALASDVTLKDGTTAIILSQVSKSESGSLNGIPGLSELPGFQDATEKTTEQDSSELLISITPRIIRSHRNEFAGPRMAFQTSVPQDY</sequence>
<evidence type="ECO:0000313" key="9">
    <source>
        <dbReference type="Proteomes" id="UP000198356"/>
    </source>
</evidence>
<dbReference type="Gene3D" id="1.25.40.10">
    <property type="entry name" value="Tetratricopeptide repeat domain"/>
    <property type="match status" value="1"/>
</dbReference>
<evidence type="ECO:0000256" key="1">
    <source>
        <dbReference type="ARBA" id="ARBA00004370"/>
    </source>
</evidence>
<feature type="compositionally biased region" description="Low complexity" evidence="6">
    <location>
        <begin position="1"/>
        <end position="18"/>
    </location>
</feature>
<dbReference type="GO" id="GO:0015627">
    <property type="term" value="C:type II protein secretion system complex"/>
    <property type="evidence" value="ECO:0007669"/>
    <property type="project" value="TreeGrafter"/>
</dbReference>
<dbReference type="PROSITE" id="PS50005">
    <property type="entry name" value="TPR"/>
    <property type="match status" value="1"/>
</dbReference>
<evidence type="ECO:0000256" key="2">
    <source>
        <dbReference type="ARBA" id="ARBA00022729"/>
    </source>
</evidence>
<evidence type="ECO:0000256" key="6">
    <source>
        <dbReference type="SAM" id="MobiDB-lite"/>
    </source>
</evidence>
<dbReference type="InterPro" id="IPR011990">
    <property type="entry name" value="TPR-like_helical_dom_sf"/>
</dbReference>
<dbReference type="GO" id="GO:0016020">
    <property type="term" value="C:membrane"/>
    <property type="evidence" value="ECO:0007669"/>
    <property type="project" value="UniProtKB-SubCell"/>
</dbReference>
<dbReference type="RefSeq" id="WP_142988276.1">
    <property type="nucleotide sequence ID" value="NZ_FZOU01000002.1"/>
</dbReference>
<dbReference type="Proteomes" id="UP000198356">
    <property type="component" value="Unassembled WGS sequence"/>
</dbReference>
<dbReference type="SUPFAM" id="SSF48452">
    <property type="entry name" value="TPR-like"/>
    <property type="match status" value="1"/>
</dbReference>
<protein>
    <submittedName>
        <fullName evidence="8">Type II and III secretion system protein</fullName>
    </submittedName>
</protein>
<comment type="similarity">
    <text evidence="5">Belongs to the bacterial secretin family.</text>
</comment>
<evidence type="ECO:0000313" key="8">
    <source>
        <dbReference type="EMBL" id="SNS82208.1"/>
    </source>
</evidence>
<gene>
    <name evidence="8" type="ORF">SAMN05421770_102456</name>
</gene>
<accession>A0A239HMA4</accession>
<feature type="region of interest" description="Disordered" evidence="6">
    <location>
        <begin position="1"/>
        <end position="25"/>
    </location>
</feature>
<proteinExistence type="inferred from homology"/>
<dbReference type="InterPro" id="IPR019734">
    <property type="entry name" value="TPR_rpt"/>
</dbReference>
<feature type="domain" description="Type II/III secretion system secretin-like" evidence="7">
    <location>
        <begin position="407"/>
        <end position="587"/>
    </location>
</feature>
<keyword evidence="9" id="KW-1185">Reference proteome</keyword>
<dbReference type="GO" id="GO:0009306">
    <property type="term" value="P:protein secretion"/>
    <property type="evidence" value="ECO:0007669"/>
    <property type="project" value="InterPro"/>
</dbReference>
<dbReference type="AlphaFoldDB" id="A0A239HMA4"/>
<evidence type="ECO:0000256" key="5">
    <source>
        <dbReference type="RuleBase" id="RU004003"/>
    </source>
</evidence>
<dbReference type="OrthoDB" id="110635at2"/>
<keyword evidence="2" id="KW-0732">Signal</keyword>
<reference evidence="8 9" key="1">
    <citation type="submission" date="2017-06" db="EMBL/GenBank/DDBJ databases">
        <authorList>
            <person name="Kim H.J."/>
            <person name="Triplett B.A."/>
        </authorList>
    </citation>
    <scope>NUCLEOTIDE SEQUENCE [LARGE SCALE GENOMIC DNA]</scope>
    <source>
        <strain evidence="8 9">DSM 18704</strain>
    </source>
</reference>
<dbReference type="PANTHER" id="PTHR30332:SF24">
    <property type="entry name" value="SECRETIN GSPD-RELATED"/>
    <property type="match status" value="1"/>
</dbReference>
<dbReference type="InterPro" id="IPR004846">
    <property type="entry name" value="T2SS/T3SS_dom"/>
</dbReference>
<dbReference type="EMBL" id="FZOU01000002">
    <property type="protein sequence ID" value="SNS82208.1"/>
    <property type="molecule type" value="Genomic_DNA"/>
</dbReference>
<evidence type="ECO:0000256" key="3">
    <source>
        <dbReference type="ARBA" id="ARBA00023136"/>
    </source>
</evidence>
<name>A0A239HMA4_9BACT</name>
<evidence type="ECO:0000256" key="4">
    <source>
        <dbReference type="PROSITE-ProRule" id="PRU00339"/>
    </source>
</evidence>